<dbReference type="EMBL" id="UINC01160289">
    <property type="protein sequence ID" value="SVD58854.1"/>
    <property type="molecule type" value="Genomic_DNA"/>
</dbReference>
<sequence length="65" mass="6993">MNISNSSRLSDVVFPLNRFPITGTLPIPGVCDLLLAFEFFLIPPITTISPSATSNFVTISILLIG</sequence>
<dbReference type="AlphaFoldDB" id="A0A382WJR9"/>
<gene>
    <name evidence="1" type="ORF">METZ01_LOCUS411708</name>
</gene>
<proteinExistence type="predicted"/>
<feature type="non-terminal residue" evidence="1">
    <location>
        <position position="65"/>
    </location>
</feature>
<evidence type="ECO:0000313" key="1">
    <source>
        <dbReference type="EMBL" id="SVD58854.1"/>
    </source>
</evidence>
<organism evidence="1">
    <name type="scientific">marine metagenome</name>
    <dbReference type="NCBI Taxonomy" id="408172"/>
    <lineage>
        <taxon>unclassified sequences</taxon>
        <taxon>metagenomes</taxon>
        <taxon>ecological metagenomes</taxon>
    </lineage>
</organism>
<name>A0A382WJR9_9ZZZZ</name>
<protein>
    <submittedName>
        <fullName evidence="1">Uncharacterized protein</fullName>
    </submittedName>
</protein>
<accession>A0A382WJR9</accession>
<reference evidence="1" key="1">
    <citation type="submission" date="2018-05" db="EMBL/GenBank/DDBJ databases">
        <authorList>
            <person name="Lanie J.A."/>
            <person name="Ng W.-L."/>
            <person name="Kazmierczak K.M."/>
            <person name="Andrzejewski T.M."/>
            <person name="Davidsen T.M."/>
            <person name="Wayne K.J."/>
            <person name="Tettelin H."/>
            <person name="Glass J.I."/>
            <person name="Rusch D."/>
            <person name="Podicherti R."/>
            <person name="Tsui H.-C.T."/>
            <person name="Winkler M.E."/>
        </authorList>
    </citation>
    <scope>NUCLEOTIDE SEQUENCE</scope>
</reference>